<feature type="non-terminal residue" evidence="1">
    <location>
        <position position="106"/>
    </location>
</feature>
<dbReference type="EMBL" id="CAUYUJ010002112">
    <property type="protein sequence ID" value="CAK0799229.1"/>
    <property type="molecule type" value="Genomic_DNA"/>
</dbReference>
<evidence type="ECO:0000313" key="1">
    <source>
        <dbReference type="EMBL" id="CAK0799229.1"/>
    </source>
</evidence>
<name>A0ABN9Q449_9DINO</name>
<sequence>GGRDVGCLGVARRQGDPWGGVPASCAPTSGSVVDELAFLLGNFLQPQLLVTATAVADLPATRAEQVWELLWPRGAAGPEAGWLLAQPQACYGIPAPLQLLRVRGEA</sequence>
<comment type="caution">
    <text evidence="1">The sequence shown here is derived from an EMBL/GenBank/DDBJ whole genome shotgun (WGS) entry which is preliminary data.</text>
</comment>
<gene>
    <name evidence="1" type="ORF">PCOR1329_LOCUS7748</name>
</gene>
<evidence type="ECO:0000313" key="2">
    <source>
        <dbReference type="Proteomes" id="UP001189429"/>
    </source>
</evidence>
<keyword evidence="2" id="KW-1185">Reference proteome</keyword>
<accession>A0ABN9Q449</accession>
<protein>
    <submittedName>
        <fullName evidence="1">Uncharacterized protein</fullName>
    </submittedName>
</protein>
<feature type="non-terminal residue" evidence="1">
    <location>
        <position position="1"/>
    </location>
</feature>
<dbReference type="Proteomes" id="UP001189429">
    <property type="component" value="Unassembled WGS sequence"/>
</dbReference>
<proteinExistence type="predicted"/>
<reference evidence="1" key="1">
    <citation type="submission" date="2023-10" db="EMBL/GenBank/DDBJ databases">
        <authorList>
            <person name="Chen Y."/>
            <person name="Shah S."/>
            <person name="Dougan E. K."/>
            <person name="Thang M."/>
            <person name="Chan C."/>
        </authorList>
    </citation>
    <scope>NUCLEOTIDE SEQUENCE [LARGE SCALE GENOMIC DNA]</scope>
</reference>
<organism evidence="1 2">
    <name type="scientific">Prorocentrum cordatum</name>
    <dbReference type="NCBI Taxonomy" id="2364126"/>
    <lineage>
        <taxon>Eukaryota</taxon>
        <taxon>Sar</taxon>
        <taxon>Alveolata</taxon>
        <taxon>Dinophyceae</taxon>
        <taxon>Prorocentrales</taxon>
        <taxon>Prorocentraceae</taxon>
        <taxon>Prorocentrum</taxon>
    </lineage>
</organism>